<proteinExistence type="predicted"/>
<evidence type="ECO:0000313" key="3">
    <source>
        <dbReference type="EMBL" id="GDY32168.1"/>
    </source>
</evidence>
<feature type="transmembrane region" description="Helical" evidence="1">
    <location>
        <begin position="56"/>
        <end position="75"/>
    </location>
</feature>
<feature type="transmembrane region" description="Helical" evidence="1">
    <location>
        <begin position="81"/>
        <end position="109"/>
    </location>
</feature>
<gene>
    <name evidence="3" type="ORF">GTS_38010</name>
</gene>
<sequence length="119" mass="12822">MLLTGSWRLLAAQTLIFALCAFVSLRLNPWGQVFRAVVRPRLKPTDEREEAAPVRFAQGVGFVFALVGTIGYATGLTAVGVVATAAALVAALLNAATGFCLGCEMFLLIRRWRTPVRAE</sequence>
<evidence type="ECO:0000313" key="4">
    <source>
        <dbReference type="Proteomes" id="UP000298860"/>
    </source>
</evidence>
<dbReference type="Proteomes" id="UP000298860">
    <property type="component" value="Unassembled WGS sequence"/>
</dbReference>
<keyword evidence="1" id="KW-0812">Transmembrane</keyword>
<dbReference type="InterPro" id="IPR025508">
    <property type="entry name" value="DUF4395"/>
</dbReference>
<dbReference type="AlphaFoldDB" id="A0A4D4JBX8"/>
<comment type="caution">
    <text evidence="3">The sequence shown here is derived from an EMBL/GenBank/DDBJ whole genome shotgun (WGS) entry which is preliminary data.</text>
</comment>
<evidence type="ECO:0000256" key="1">
    <source>
        <dbReference type="SAM" id="Phobius"/>
    </source>
</evidence>
<accession>A0A4D4JBX8</accession>
<evidence type="ECO:0000259" key="2">
    <source>
        <dbReference type="Pfam" id="PF14340"/>
    </source>
</evidence>
<dbReference type="Pfam" id="PF14340">
    <property type="entry name" value="DUF4395"/>
    <property type="match status" value="1"/>
</dbReference>
<keyword evidence="1" id="KW-1133">Transmembrane helix</keyword>
<keyword evidence="4" id="KW-1185">Reference proteome</keyword>
<name>A0A4D4JBX8_9PSEU</name>
<organism evidence="3 4">
    <name type="scientific">Gandjariella thermophila</name>
    <dbReference type="NCBI Taxonomy" id="1931992"/>
    <lineage>
        <taxon>Bacteria</taxon>
        <taxon>Bacillati</taxon>
        <taxon>Actinomycetota</taxon>
        <taxon>Actinomycetes</taxon>
        <taxon>Pseudonocardiales</taxon>
        <taxon>Pseudonocardiaceae</taxon>
        <taxon>Gandjariella</taxon>
    </lineage>
</organism>
<keyword evidence="1" id="KW-0472">Membrane</keyword>
<feature type="transmembrane region" description="Helical" evidence="1">
    <location>
        <begin position="6"/>
        <end position="25"/>
    </location>
</feature>
<protein>
    <submittedName>
        <fullName evidence="3">Membrane protein</fullName>
    </submittedName>
</protein>
<feature type="domain" description="DUF4395" evidence="2">
    <location>
        <begin position="2"/>
        <end position="111"/>
    </location>
</feature>
<reference evidence="4" key="1">
    <citation type="submission" date="2019-04" db="EMBL/GenBank/DDBJ databases">
        <title>Draft genome sequence of Pseudonocardiaceae bacterium SL3-2-4.</title>
        <authorList>
            <person name="Ningsih F."/>
            <person name="Yokota A."/>
            <person name="Sakai Y."/>
            <person name="Nanatani K."/>
            <person name="Yabe S."/>
            <person name="Oetari A."/>
            <person name="Sjamsuridzal W."/>
        </authorList>
    </citation>
    <scope>NUCLEOTIDE SEQUENCE [LARGE SCALE GENOMIC DNA]</scope>
    <source>
        <strain evidence="4">SL3-2-4</strain>
    </source>
</reference>
<dbReference type="EMBL" id="BJFL01000021">
    <property type="protein sequence ID" value="GDY32168.1"/>
    <property type="molecule type" value="Genomic_DNA"/>
</dbReference>